<gene>
    <name evidence="1" type="ORF">BTUL_0042g00170</name>
</gene>
<proteinExistence type="predicted"/>
<dbReference type="PANTHER" id="PTHR42085">
    <property type="entry name" value="F-BOX DOMAIN-CONTAINING PROTEIN"/>
    <property type="match status" value="1"/>
</dbReference>
<evidence type="ECO:0000313" key="2">
    <source>
        <dbReference type="Proteomes" id="UP000297777"/>
    </source>
</evidence>
<name>A0A4Z1F2A3_9HELO</name>
<keyword evidence="2" id="KW-1185">Reference proteome</keyword>
<reference evidence="1 2" key="1">
    <citation type="submission" date="2017-12" db="EMBL/GenBank/DDBJ databases">
        <title>Comparative genomics of Botrytis spp.</title>
        <authorList>
            <person name="Valero-Jimenez C.A."/>
            <person name="Tapia P."/>
            <person name="Veloso J."/>
            <person name="Silva-Moreno E."/>
            <person name="Staats M."/>
            <person name="Valdes J.H."/>
            <person name="Van Kan J.A.L."/>
        </authorList>
    </citation>
    <scope>NUCLEOTIDE SEQUENCE [LARGE SCALE GENOMIC DNA]</scope>
    <source>
        <strain evidence="1 2">Bt9001</strain>
    </source>
</reference>
<dbReference type="PANTHER" id="PTHR42085:SF8">
    <property type="entry name" value="F-BOX DOMAIN-CONTAINING PROTEIN"/>
    <property type="match status" value="1"/>
</dbReference>
<sequence length="366" mass="42754">MEQDACKELVRYLSPGFYYPRPPRNAPPLTFFSLPREIRDSIYRYTLLSTSNIIVWKGKLKYELLPIYKGRRRVWSSEPTSRLIWRAVSHEETSISLSTLNIKLLFCSKVVSHEAAIVFYNKNTFAFEGDHNWDPVVHWLKTIGTDNRNSLAILEVCGKRPDQVWQNHCGERIHHPLKFSNEEIYLRHPYFATPIDGFKYGCVDNINPILEEVFVLLGQRVSNKKITIFMQTGRFYSGGGSDPVDPDELFPEDGWYSMELPNLIEKFLKLHSTRSMQRSVEVIWKGLTYKRVLETEFMENLGWNISTSPVENEEALAIFGKYHNQHKTFARYTLNRKKLTGPLITQDPSPYSDMYVYSQMNREDCL</sequence>
<dbReference type="AlphaFoldDB" id="A0A4Z1F2A3"/>
<evidence type="ECO:0008006" key="3">
    <source>
        <dbReference type="Google" id="ProtNLM"/>
    </source>
</evidence>
<evidence type="ECO:0000313" key="1">
    <source>
        <dbReference type="EMBL" id="TGO15247.1"/>
    </source>
</evidence>
<dbReference type="EMBL" id="PQXH01000042">
    <property type="protein sequence ID" value="TGO15247.1"/>
    <property type="molecule type" value="Genomic_DNA"/>
</dbReference>
<dbReference type="OrthoDB" id="5272396at2759"/>
<protein>
    <recommendedName>
        <fullName evidence="3">F-box domain-containing protein</fullName>
    </recommendedName>
</protein>
<organism evidence="1 2">
    <name type="scientific">Botrytis tulipae</name>
    <dbReference type="NCBI Taxonomy" id="87230"/>
    <lineage>
        <taxon>Eukaryota</taxon>
        <taxon>Fungi</taxon>
        <taxon>Dikarya</taxon>
        <taxon>Ascomycota</taxon>
        <taxon>Pezizomycotina</taxon>
        <taxon>Leotiomycetes</taxon>
        <taxon>Helotiales</taxon>
        <taxon>Sclerotiniaceae</taxon>
        <taxon>Botrytis</taxon>
    </lineage>
</organism>
<dbReference type="InterPro" id="IPR038883">
    <property type="entry name" value="AN11006-like"/>
</dbReference>
<dbReference type="Proteomes" id="UP000297777">
    <property type="component" value="Unassembled WGS sequence"/>
</dbReference>
<accession>A0A4Z1F2A3</accession>
<comment type="caution">
    <text evidence="1">The sequence shown here is derived from an EMBL/GenBank/DDBJ whole genome shotgun (WGS) entry which is preliminary data.</text>
</comment>